<gene>
    <name evidence="3" type="ORF">PX52LOC_02920</name>
</gene>
<dbReference type="InterPro" id="IPR015943">
    <property type="entry name" value="WD40/YVTN_repeat-like_dom_sf"/>
</dbReference>
<dbReference type="Proteomes" id="UP000324974">
    <property type="component" value="Chromosome"/>
</dbReference>
<dbReference type="InterPro" id="IPR002372">
    <property type="entry name" value="PQQ_rpt_dom"/>
</dbReference>
<feature type="signal peptide" evidence="1">
    <location>
        <begin position="1"/>
        <end position="25"/>
    </location>
</feature>
<keyword evidence="3" id="KW-0418">Kinase</keyword>
<evidence type="ECO:0000259" key="2">
    <source>
        <dbReference type="Pfam" id="PF13360"/>
    </source>
</evidence>
<organism evidence="3 4">
    <name type="scientific">Limnoglobus roseus</name>
    <dbReference type="NCBI Taxonomy" id="2598579"/>
    <lineage>
        <taxon>Bacteria</taxon>
        <taxon>Pseudomonadati</taxon>
        <taxon>Planctomycetota</taxon>
        <taxon>Planctomycetia</taxon>
        <taxon>Gemmatales</taxon>
        <taxon>Gemmataceae</taxon>
        <taxon>Limnoglobus</taxon>
    </lineage>
</organism>
<feature type="chain" id="PRO_5022769935" evidence="1">
    <location>
        <begin position="26"/>
        <end position="424"/>
    </location>
</feature>
<evidence type="ECO:0000313" key="3">
    <source>
        <dbReference type="EMBL" id="QEL15983.1"/>
    </source>
</evidence>
<name>A0A5C1ACQ6_9BACT</name>
<keyword evidence="3" id="KW-0723">Serine/threonine-protein kinase</keyword>
<accession>A0A5C1ACQ6</accession>
<keyword evidence="1" id="KW-0732">Signal</keyword>
<dbReference type="PANTHER" id="PTHR34512:SF30">
    <property type="entry name" value="OUTER MEMBRANE PROTEIN ASSEMBLY FACTOR BAMB"/>
    <property type="match status" value="1"/>
</dbReference>
<dbReference type="KEGG" id="lrs:PX52LOC_02920"/>
<evidence type="ECO:0000256" key="1">
    <source>
        <dbReference type="SAM" id="SignalP"/>
    </source>
</evidence>
<reference evidence="4" key="1">
    <citation type="submission" date="2019-08" db="EMBL/GenBank/DDBJ databases">
        <title>Limnoglobus roseus gen. nov., sp. nov., a novel freshwater planctomycete with a giant genome from the family Gemmataceae.</title>
        <authorList>
            <person name="Kulichevskaya I.S."/>
            <person name="Naumoff D.G."/>
            <person name="Miroshnikov K."/>
            <person name="Ivanova A."/>
            <person name="Philippov D.A."/>
            <person name="Hakobyan A."/>
            <person name="Rijpstra I.C."/>
            <person name="Sinninghe Damste J.S."/>
            <person name="Liesack W."/>
            <person name="Dedysh S.N."/>
        </authorList>
    </citation>
    <scope>NUCLEOTIDE SEQUENCE [LARGE SCALE GENOMIC DNA]</scope>
    <source>
        <strain evidence="4">PX52</strain>
    </source>
</reference>
<protein>
    <submittedName>
        <fullName evidence="3">Serine/threonine protein kinase</fullName>
    </submittedName>
</protein>
<keyword evidence="4" id="KW-1185">Reference proteome</keyword>
<dbReference type="Pfam" id="PF13360">
    <property type="entry name" value="PQQ_2"/>
    <property type="match status" value="1"/>
</dbReference>
<dbReference type="SUPFAM" id="SSF50998">
    <property type="entry name" value="Quinoprotein alcohol dehydrogenase-like"/>
    <property type="match status" value="1"/>
</dbReference>
<dbReference type="Gene3D" id="2.130.10.10">
    <property type="entry name" value="YVTN repeat-like/Quinoprotein amine dehydrogenase"/>
    <property type="match status" value="1"/>
</dbReference>
<dbReference type="RefSeq" id="WP_168218997.1">
    <property type="nucleotide sequence ID" value="NZ_CP042425.1"/>
</dbReference>
<evidence type="ECO:0000313" key="4">
    <source>
        <dbReference type="Proteomes" id="UP000324974"/>
    </source>
</evidence>
<dbReference type="InterPro" id="IPR011047">
    <property type="entry name" value="Quinoprotein_ADH-like_sf"/>
</dbReference>
<sequence>MNAHRNLGPWTAAVVLLLAGRSTSAADWPMWRGPTGMGRTTEKDLPLTWGGKTKQNVLWQTPLPGGETASQDHNQSSPVVVGSRVFVTVSYWPGKTDAAQFPEHHVACYSANDGKPVWDVRVPPGPWKLSDLRGGYTAPTPAADADHVYVVFGSAVIAALDHAGQEVWRKEIVPYKFDVAMAASPVLIGDTVVLQCDELDKQSRLIAYDRKTGDVKWEEKRPGVGFAHSTPVLATVGTEPQLLLAASNAVQGVDPTSGKVLWTCDAKGDTASPLLAGGLVYLDSGRGGSGLAVDPTGKGNVTKTHVKWTAKNVSEGYSSPAADDEYLYRLHKPELLTCRKLSTGEVIYSERLDGMNTSTSPILTPDGRLYLVSGGKSYVMKAGPKFEVLAANDLGDIASTSAAVADGRLFIKGKKFLTCIDGKK</sequence>
<dbReference type="AlphaFoldDB" id="A0A5C1ACQ6"/>
<dbReference type="PANTHER" id="PTHR34512">
    <property type="entry name" value="CELL SURFACE PROTEIN"/>
    <property type="match status" value="1"/>
</dbReference>
<dbReference type="EMBL" id="CP042425">
    <property type="protein sequence ID" value="QEL15983.1"/>
    <property type="molecule type" value="Genomic_DNA"/>
</dbReference>
<keyword evidence="3" id="KW-0808">Transferase</keyword>
<proteinExistence type="predicted"/>
<feature type="domain" description="Pyrrolo-quinoline quinone repeat" evidence="2">
    <location>
        <begin position="104"/>
        <end position="347"/>
    </location>
</feature>
<dbReference type="GO" id="GO:0004674">
    <property type="term" value="F:protein serine/threonine kinase activity"/>
    <property type="evidence" value="ECO:0007669"/>
    <property type="project" value="UniProtKB-KW"/>
</dbReference>